<evidence type="ECO:0000313" key="3">
    <source>
        <dbReference type="EMBL" id="SOD53261.1"/>
    </source>
</evidence>
<dbReference type="AlphaFoldDB" id="A0A286D3N1"/>
<reference evidence="3 4" key="1">
    <citation type="submission" date="2017-09" db="EMBL/GenBank/DDBJ databases">
        <authorList>
            <person name="Ehlers B."/>
            <person name="Leendertz F.H."/>
        </authorList>
    </citation>
    <scope>NUCLEOTIDE SEQUENCE [LARGE SCALE GENOMIC DNA]</scope>
    <source>
        <strain evidence="3 4">CGMCC 1.10978</strain>
    </source>
</reference>
<keyword evidence="1" id="KW-0472">Membrane</keyword>
<name>A0A286D3N1_9GAMM</name>
<protein>
    <recommendedName>
        <fullName evidence="5">DUF3999 domain-containing protein</fullName>
    </recommendedName>
</protein>
<dbReference type="InterPro" id="IPR025060">
    <property type="entry name" value="DUF3999"/>
</dbReference>
<proteinExistence type="predicted"/>
<accession>A0A286D3N1</accession>
<organism evidence="3 4">
    <name type="scientific">Pseudoxanthomonas wuyuanensis</name>
    <dbReference type="NCBI Taxonomy" id="1073196"/>
    <lineage>
        <taxon>Bacteria</taxon>
        <taxon>Pseudomonadati</taxon>
        <taxon>Pseudomonadota</taxon>
        <taxon>Gammaproteobacteria</taxon>
        <taxon>Lysobacterales</taxon>
        <taxon>Lysobacteraceae</taxon>
        <taxon>Pseudoxanthomonas</taxon>
    </lineage>
</organism>
<sequence>MKKSTALLLALLPLMALAAAREDYAWQWRLELANADSGMQKVALPEAVYRQVQRADLGDIDVVDGSGQPVPAALFSAERPLDPALPLRDLRWFPLPAAAAGSGADIALIAERDADGAVRRVTTEVSQRGAANARRSGWLVDASDVERPIRALELEWASNGAAIEQTLRVQGSDDLRSWQTLEAAAPLLDLRRGGENLRHGRIEFASRFRYLRLLPLALGAVPAITAVRAELVPPEGTPDWQWQALNGRRSVEQGREYFEFELDGRFPMERADVVLPGNSTAEWTLQSRDAADMPWQQRAGPWVAYQLGSGERAERSMPEPLRDVLRDRHWRLSARAPLGDSKAPVLRLGYRPEVLVFMTEGQPPYALVAGSARAVRAPAPLGRTMEALRRQHGVDWQPAAATVGAGSELAGAAALRPIEPPRDWKAWLLWALLIGGAALVAGLAFSLLKKPAE</sequence>
<evidence type="ECO:0008006" key="5">
    <source>
        <dbReference type="Google" id="ProtNLM"/>
    </source>
</evidence>
<keyword evidence="1" id="KW-1133">Transmembrane helix</keyword>
<evidence type="ECO:0000256" key="2">
    <source>
        <dbReference type="SAM" id="SignalP"/>
    </source>
</evidence>
<keyword evidence="2" id="KW-0732">Signal</keyword>
<dbReference type="OrthoDB" id="5405606at2"/>
<dbReference type="EMBL" id="OCND01000002">
    <property type="protein sequence ID" value="SOD53261.1"/>
    <property type="molecule type" value="Genomic_DNA"/>
</dbReference>
<keyword evidence="1" id="KW-0812">Transmembrane</keyword>
<dbReference type="Proteomes" id="UP000219374">
    <property type="component" value="Unassembled WGS sequence"/>
</dbReference>
<feature type="chain" id="PRO_5012493365" description="DUF3999 domain-containing protein" evidence="2">
    <location>
        <begin position="19"/>
        <end position="453"/>
    </location>
</feature>
<evidence type="ECO:0000313" key="4">
    <source>
        <dbReference type="Proteomes" id="UP000219374"/>
    </source>
</evidence>
<gene>
    <name evidence="3" type="ORF">SAMN06296416_102320</name>
</gene>
<evidence type="ECO:0000256" key="1">
    <source>
        <dbReference type="SAM" id="Phobius"/>
    </source>
</evidence>
<keyword evidence="4" id="KW-1185">Reference proteome</keyword>
<dbReference type="Pfam" id="PF13163">
    <property type="entry name" value="DUF3999"/>
    <property type="match status" value="1"/>
</dbReference>
<feature type="transmembrane region" description="Helical" evidence="1">
    <location>
        <begin position="427"/>
        <end position="448"/>
    </location>
</feature>
<dbReference type="RefSeq" id="WP_097121083.1">
    <property type="nucleotide sequence ID" value="NZ_OCND01000002.1"/>
</dbReference>
<feature type="signal peptide" evidence="2">
    <location>
        <begin position="1"/>
        <end position="18"/>
    </location>
</feature>